<comment type="caution">
    <text evidence="14">The sequence shown here is derived from an EMBL/GenBank/DDBJ whole genome shotgun (WGS) entry which is preliminary data.</text>
</comment>
<dbReference type="PANTHER" id="PTHR21262:SF31">
    <property type="entry name" value="GTP PYROPHOSPHOKINASE"/>
    <property type="match status" value="1"/>
</dbReference>
<evidence type="ECO:0000256" key="2">
    <source>
        <dbReference type="ARBA" id="ARBA00013251"/>
    </source>
</evidence>
<dbReference type="OrthoDB" id="9805041at2"/>
<dbReference type="InterPro" id="IPR045865">
    <property type="entry name" value="ACT-like_dom_sf"/>
</dbReference>
<dbReference type="EC" id="2.7.6.5" evidence="2"/>
<accession>A0A3E0B1G7</accession>
<feature type="domain" description="TGS" evidence="13">
    <location>
        <begin position="391"/>
        <end position="452"/>
    </location>
</feature>
<dbReference type="SMART" id="SM00954">
    <property type="entry name" value="RelA_SpoT"/>
    <property type="match status" value="1"/>
</dbReference>
<evidence type="ECO:0000256" key="5">
    <source>
        <dbReference type="ARBA" id="ARBA00024961"/>
    </source>
</evidence>
<dbReference type="Gene3D" id="3.10.20.30">
    <property type="match status" value="1"/>
</dbReference>
<evidence type="ECO:0000256" key="4">
    <source>
        <dbReference type="ARBA" id="ARBA00023134"/>
    </source>
</evidence>
<dbReference type="PROSITE" id="PS51831">
    <property type="entry name" value="HD"/>
    <property type="match status" value="1"/>
</dbReference>
<dbReference type="InterPro" id="IPR033655">
    <property type="entry name" value="TGS_RelA/SpoT"/>
</dbReference>
<dbReference type="Pfam" id="PF13328">
    <property type="entry name" value="HD_4"/>
    <property type="match status" value="1"/>
</dbReference>
<dbReference type="PROSITE" id="PS51880">
    <property type="entry name" value="TGS"/>
    <property type="match status" value="1"/>
</dbReference>
<dbReference type="SUPFAM" id="SSF81271">
    <property type="entry name" value="TGS-like"/>
    <property type="match status" value="1"/>
</dbReference>
<dbReference type="SUPFAM" id="SSF55021">
    <property type="entry name" value="ACT-like"/>
    <property type="match status" value="1"/>
</dbReference>
<gene>
    <name evidence="14" type="ORF">DFR63_0832</name>
</gene>
<dbReference type="InterPro" id="IPR004811">
    <property type="entry name" value="RelA/Spo_fam"/>
</dbReference>
<dbReference type="Pfam" id="PF19296">
    <property type="entry name" value="RelA_AH_RIS"/>
    <property type="match status" value="1"/>
</dbReference>
<sequence>MNKEYPYEAQDVFNMCSEYLDDSDLQMIKKAYELAREAHEGQFRKNGLPYIAHPVQVAGILAELKLDAPTIVAGFLHDVVEDTQYTYDDLISMFNEEVAIIVDGVTKLEKVKYRSHQEQQAENHRKLFIAIAKDIRVILVKLADRLHNMRTLKAMPEEKQVRISRETLEIYAPLAHRLGISSIKWELEDTALRYIEPGQYFRIVSLMKKKRSERENVIDEAIKKIDSELDSSSIEHNLSGRPKHIYSIYKKMQKQSKQFEQIFDLLAIRVLVNDVRDCYAALGIIHTIWRPMPGRFKDYIAMPKPNMYQSLHTTVVGPNGDPLEIQIRTHEMHEIAEHGVAAHWAYKEGVDANKASLDARLDWFKDIVGNETDNPDAEEFMAALKTDLLSDKVYVFTPDGDVIELPQGAIPIDFAYQVHSEVGNKMVGAKVNGKIVPIDHELETGDILEIRTSKQSYGPSIDWLKMVKTSSARNKIRSFFKKQDRKVNIEKGRQAVELEIKARGYNPDDVIQDDNVSGVLERYNLHDEDDLFAMIGFGGVTANQVTNRLLEKIKEAEQKSNQIEEIDRTHHYKEITTESGVYVEGMDNMLINLSKCCNPIPGDDIIGYITKGHGVKVHVVTCPNIIHETERLIDVEWVGNKNVDKRYQVDLEITGYDRNGLVNEILNLISSLKVPITRVNGLADETKQARVSLSIMVPNKHELYRAVDRIKQLKDIYSVERVFK</sequence>
<feature type="domain" description="HD" evidence="12">
    <location>
        <begin position="50"/>
        <end position="149"/>
    </location>
</feature>
<evidence type="ECO:0000256" key="7">
    <source>
        <dbReference type="ARBA" id="ARBA00032407"/>
    </source>
</evidence>
<keyword evidence="15" id="KW-1185">Reference proteome</keyword>
<dbReference type="Proteomes" id="UP000257076">
    <property type="component" value="Unassembled WGS sequence"/>
</dbReference>
<dbReference type="CDD" id="cd01668">
    <property type="entry name" value="TGS_RSH"/>
    <property type="match status" value="1"/>
</dbReference>
<name>A0A3E0B1G7_9STAP</name>
<dbReference type="UniPathway" id="UPA00908">
    <property type="reaction ID" value="UER00884"/>
</dbReference>
<evidence type="ECO:0000313" key="15">
    <source>
        <dbReference type="Proteomes" id="UP000257076"/>
    </source>
</evidence>
<evidence type="ECO:0000259" key="12">
    <source>
        <dbReference type="PROSITE" id="PS51831"/>
    </source>
</evidence>
<dbReference type="GO" id="GO:0005886">
    <property type="term" value="C:plasma membrane"/>
    <property type="evidence" value="ECO:0007669"/>
    <property type="project" value="TreeGrafter"/>
</dbReference>
<reference evidence="14 15" key="1">
    <citation type="submission" date="2018-08" db="EMBL/GenBank/DDBJ databases">
        <title>Genomic Encyclopedia of Type Strains, Phase IV (KMG-IV): sequencing the most valuable type-strain genomes for metagenomic binning, comparative biology and taxonomic classification.</title>
        <authorList>
            <person name="Goeker M."/>
        </authorList>
    </citation>
    <scope>NUCLEOTIDE SEQUENCE [LARGE SCALE GENOMIC DNA]</scope>
    <source>
        <strain evidence="14 15">DSM 17274</strain>
    </source>
</reference>
<comment type="similarity">
    <text evidence="10">Belongs to the relA/spoT family.</text>
</comment>
<dbReference type="RefSeq" id="WP_115884462.1">
    <property type="nucleotide sequence ID" value="NZ_CBCSHX010000001.1"/>
</dbReference>
<dbReference type="SUPFAM" id="SSF81301">
    <property type="entry name" value="Nucleotidyltransferase"/>
    <property type="match status" value="1"/>
</dbReference>
<dbReference type="Pfam" id="PF13291">
    <property type="entry name" value="ACT_4"/>
    <property type="match status" value="1"/>
</dbReference>
<dbReference type="InterPro" id="IPR007685">
    <property type="entry name" value="RelA_SpoT"/>
</dbReference>
<dbReference type="CDD" id="cd05399">
    <property type="entry name" value="NT_Rel-Spo_like"/>
    <property type="match status" value="1"/>
</dbReference>
<keyword evidence="4" id="KW-0342">GTP-binding</keyword>
<evidence type="ECO:0000256" key="8">
    <source>
        <dbReference type="ARBA" id="ARBA00033308"/>
    </source>
</evidence>
<evidence type="ECO:0000256" key="1">
    <source>
        <dbReference type="ARBA" id="ARBA00004976"/>
    </source>
</evidence>
<dbReference type="Pfam" id="PF04607">
    <property type="entry name" value="RelA_SpoT"/>
    <property type="match status" value="1"/>
</dbReference>
<dbReference type="InterPro" id="IPR003607">
    <property type="entry name" value="HD/PDEase_dom"/>
</dbReference>
<dbReference type="SMART" id="SM00471">
    <property type="entry name" value="HDc"/>
    <property type="match status" value="1"/>
</dbReference>
<dbReference type="InterPro" id="IPR043519">
    <property type="entry name" value="NT_sf"/>
</dbReference>
<dbReference type="CDD" id="cd00077">
    <property type="entry name" value="HDc"/>
    <property type="match status" value="1"/>
</dbReference>
<keyword evidence="4" id="KW-0547">Nucleotide-binding</keyword>
<dbReference type="InterPro" id="IPR012676">
    <property type="entry name" value="TGS-like"/>
</dbReference>
<evidence type="ECO:0000313" key="14">
    <source>
        <dbReference type="EMBL" id="REG25787.1"/>
    </source>
</evidence>
<dbReference type="NCBIfam" id="TIGR00691">
    <property type="entry name" value="spoT_relA"/>
    <property type="match status" value="1"/>
</dbReference>
<dbReference type="GO" id="GO:0015970">
    <property type="term" value="P:guanosine tetraphosphate biosynthetic process"/>
    <property type="evidence" value="ECO:0007669"/>
    <property type="project" value="UniProtKB-UniPathway"/>
</dbReference>
<dbReference type="FunFam" id="1.10.3210.10:FF:000001">
    <property type="entry name" value="GTP pyrophosphokinase RelA"/>
    <property type="match status" value="1"/>
</dbReference>
<keyword evidence="14" id="KW-0808">Transferase</keyword>
<dbReference type="GO" id="GO:0005525">
    <property type="term" value="F:GTP binding"/>
    <property type="evidence" value="ECO:0007669"/>
    <property type="project" value="UniProtKB-KW"/>
</dbReference>
<dbReference type="FunFam" id="3.30.460.10:FF:000001">
    <property type="entry name" value="GTP pyrophosphokinase RelA"/>
    <property type="match status" value="1"/>
</dbReference>
<organism evidence="14 15">
    <name type="scientific">Jeotgalicoccus halotolerans</name>
    <dbReference type="NCBI Taxonomy" id="157227"/>
    <lineage>
        <taxon>Bacteria</taxon>
        <taxon>Bacillati</taxon>
        <taxon>Bacillota</taxon>
        <taxon>Bacilli</taxon>
        <taxon>Bacillales</taxon>
        <taxon>Staphylococcaceae</taxon>
        <taxon>Jeotgalicoccus</taxon>
    </lineage>
</organism>
<dbReference type="Pfam" id="PF02824">
    <property type="entry name" value="TGS"/>
    <property type="match status" value="1"/>
</dbReference>
<comment type="catalytic activity">
    <reaction evidence="9">
        <text>GTP + ATP = guanosine 3'-diphosphate 5'-triphosphate + AMP</text>
        <dbReference type="Rhea" id="RHEA:22088"/>
        <dbReference type="ChEBI" id="CHEBI:30616"/>
        <dbReference type="ChEBI" id="CHEBI:37565"/>
        <dbReference type="ChEBI" id="CHEBI:142410"/>
        <dbReference type="ChEBI" id="CHEBI:456215"/>
        <dbReference type="EC" id="2.7.6.5"/>
    </reaction>
</comment>
<dbReference type="InterPro" id="IPR006674">
    <property type="entry name" value="HD_domain"/>
</dbReference>
<comment type="function">
    <text evidence="5">In eubacteria ppGpp (guanosine 3'-diphosphate 5'-diphosphate) is a mediator of the stringent response that coordinates a variety of cellular activities in response to changes in nutritional abundance. This enzyme catalyzes the formation of pppGpp which is then hydrolyzed to form ppGpp.</text>
</comment>
<evidence type="ECO:0000259" key="13">
    <source>
        <dbReference type="PROSITE" id="PS51880"/>
    </source>
</evidence>
<evidence type="ECO:0000259" key="11">
    <source>
        <dbReference type="PROSITE" id="PS51671"/>
    </source>
</evidence>
<dbReference type="InterPro" id="IPR012675">
    <property type="entry name" value="Beta-grasp_dom_sf"/>
</dbReference>
<evidence type="ECO:0000256" key="9">
    <source>
        <dbReference type="ARBA" id="ARBA00048244"/>
    </source>
</evidence>
<dbReference type="PANTHER" id="PTHR21262">
    <property type="entry name" value="GUANOSINE-3',5'-BIS DIPHOSPHATE 3'-PYROPHOSPHOHYDROLASE"/>
    <property type="match status" value="1"/>
</dbReference>
<dbReference type="Gene3D" id="3.30.460.10">
    <property type="entry name" value="Beta Polymerase, domain 2"/>
    <property type="match status" value="1"/>
</dbReference>
<dbReference type="InterPro" id="IPR004095">
    <property type="entry name" value="TGS"/>
</dbReference>
<feature type="domain" description="ACT" evidence="11">
    <location>
        <begin position="650"/>
        <end position="724"/>
    </location>
</feature>
<dbReference type="CDD" id="cd04876">
    <property type="entry name" value="ACT_RelA-SpoT"/>
    <property type="match status" value="1"/>
</dbReference>
<comment type="pathway">
    <text evidence="1">Purine metabolism; ppGpp biosynthesis; ppGpp from GTP: step 1/2.</text>
</comment>
<protein>
    <recommendedName>
        <fullName evidence="3">GTP pyrophosphokinase</fullName>
        <ecNumber evidence="2">2.7.6.5</ecNumber>
    </recommendedName>
    <alternativeName>
        <fullName evidence="7">(p)ppGpp synthase</fullName>
    </alternativeName>
    <alternativeName>
        <fullName evidence="6">ATP:GTP 3'-pyrophosphotransferase</fullName>
    </alternativeName>
    <alternativeName>
        <fullName evidence="8">ppGpp synthase I</fullName>
    </alternativeName>
</protein>
<dbReference type="FunFam" id="3.10.20.30:FF:000002">
    <property type="entry name" value="GTP pyrophosphokinase (RelA/SpoT)"/>
    <property type="match status" value="1"/>
</dbReference>
<dbReference type="Gene3D" id="3.30.70.260">
    <property type="match status" value="1"/>
</dbReference>
<dbReference type="EMBL" id="QUMW01000009">
    <property type="protein sequence ID" value="REG25787.1"/>
    <property type="molecule type" value="Genomic_DNA"/>
</dbReference>
<dbReference type="InterPro" id="IPR045600">
    <property type="entry name" value="RelA/SpoT_AH_RIS"/>
</dbReference>
<proteinExistence type="inferred from homology"/>
<dbReference type="Gene3D" id="1.10.3210.10">
    <property type="entry name" value="Hypothetical protein af1432"/>
    <property type="match status" value="1"/>
</dbReference>
<evidence type="ECO:0000256" key="10">
    <source>
        <dbReference type="RuleBase" id="RU003847"/>
    </source>
</evidence>
<dbReference type="PROSITE" id="PS51671">
    <property type="entry name" value="ACT"/>
    <property type="match status" value="1"/>
</dbReference>
<dbReference type="InterPro" id="IPR002912">
    <property type="entry name" value="ACT_dom"/>
</dbReference>
<dbReference type="AlphaFoldDB" id="A0A3E0B1G7"/>
<evidence type="ECO:0000256" key="3">
    <source>
        <dbReference type="ARBA" id="ARBA00019852"/>
    </source>
</evidence>
<dbReference type="SUPFAM" id="SSF109604">
    <property type="entry name" value="HD-domain/PDEase-like"/>
    <property type="match status" value="1"/>
</dbReference>
<keyword evidence="14" id="KW-0418">Kinase</keyword>
<dbReference type="GO" id="GO:0008728">
    <property type="term" value="F:GTP diphosphokinase activity"/>
    <property type="evidence" value="ECO:0007669"/>
    <property type="project" value="UniProtKB-EC"/>
</dbReference>
<evidence type="ECO:0000256" key="6">
    <source>
        <dbReference type="ARBA" id="ARBA00029754"/>
    </source>
</evidence>
<dbReference type="GO" id="GO:0016301">
    <property type="term" value="F:kinase activity"/>
    <property type="evidence" value="ECO:0007669"/>
    <property type="project" value="UniProtKB-KW"/>
</dbReference>